<name>A0A1W4X8R4_AGRPL</name>
<dbReference type="STRING" id="224129.A0A1W4X8R4"/>
<feature type="disulfide bond" evidence="7">
    <location>
        <begin position="87"/>
        <end position="93"/>
    </location>
</feature>
<dbReference type="PROSITE" id="PS00018">
    <property type="entry name" value="EF_HAND_1"/>
    <property type="match status" value="1"/>
</dbReference>
<protein>
    <recommendedName>
        <fullName evidence="2">lysozyme</fullName>
        <ecNumber evidence="2">3.2.1.17</ecNumber>
    </recommendedName>
</protein>
<feature type="disulfide bond" evidence="7">
    <location>
        <begin position="33"/>
        <end position="117"/>
    </location>
</feature>
<dbReference type="FunFam" id="1.10.530.10:FF:000019">
    <property type="entry name" value="lysozyme"/>
    <property type="match status" value="1"/>
</dbReference>
<evidence type="ECO:0000256" key="2">
    <source>
        <dbReference type="ARBA" id="ARBA00012732"/>
    </source>
</evidence>
<comment type="catalytic activity">
    <reaction evidence="1">
        <text>Hydrolysis of (1-&gt;4)-beta-linkages between N-acetylmuramic acid and N-acetyl-D-glucosamine residues in a peptidoglycan and between N-acetyl-D-glucosamine residues in chitodextrins.</text>
        <dbReference type="EC" id="3.2.1.17"/>
    </reaction>
</comment>
<dbReference type="Pfam" id="PF05497">
    <property type="entry name" value="Destabilase"/>
    <property type="match status" value="1"/>
</dbReference>
<keyword evidence="6" id="KW-0326">Glycosidase</keyword>
<dbReference type="InParanoid" id="A0A1W4X8R4"/>
<accession>A0A1W4X8R4</accession>
<dbReference type="FunCoup" id="A0A1W4X8R4">
    <property type="interactions" value="59"/>
</dbReference>
<dbReference type="GeneID" id="108741990"/>
<proteinExistence type="predicted"/>
<feature type="disulfide bond" evidence="7">
    <location>
        <begin position="38"/>
        <end position="44"/>
    </location>
</feature>
<keyword evidence="9" id="KW-1185">Reference proteome</keyword>
<gene>
    <name evidence="10" type="primary">LOC108741990</name>
</gene>
<dbReference type="Proteomes" id="UP000192223">
    <property type="component" value="Unplaced"/>
</dbReference>
<feature type="chain" id="PRO_5010747440" description="lysozyme" evidence="8">
    <location>
        <begin position="23"/>
        <end position="157"/>
    </location>
</feature>
<keyword evidence="7" id="KW-1015">Disulfide bond</keyword>
<reference evidence="10" key="1">
    <citation type="submission" date="2025-08" db="UniProtKB">
        <authorList>
            <consortium name="RefSeq"/>
        </authorList>
    </citation>
    <scope>IDENTIFICATION</scope>
</reference>
<keyword evidence="3" id="KW-0929">Antimicrobial</keyword>
<dbReference type="GO" id="GO:0031640">
    <property type="term" value="P:killing of cells of another organism"/>
    <property type="evidence" value="ECO:0007669"/>
    <property type="project" value="UniProtKB-KW"/>
</dbReference>
<evidence type="ECO:0000256" key="8">
    <source>
        <dbReference type="SAM" id="SignalP"/>
    </source>
</evidence>
<dbReference type="PROSITE" id="PS51909">
    <property type="entry name" value="LYSOZYME_I"/>
    <property type="match status" value="1"/>
</dbReference>
<dbReference type="InterPro" id="IPR008597">
    <property type="entry name" value="Invert_lysozyme"/>
</dbReference>
<dbReference type="KEGG" id="apln:108741990"/>
<feature type="signal peptide" evidence="8">
    <location>
        <begin position="1"/>
        <end position="22"/>
    </location>
</feature>
<dbReference type="InterPro" id="IPR018247">
    <property type="entry name" value="EF_Hand_1_Ca_BS"/>
</dbReference>
<dbReference type="CDD" id="cd16890">
    <property type="entry name" value="lyz_i"/>
    <property type="match status" value="1"/>
</dbReference>
<sequence>MSRFLVISAVFTFYVTVSLVKAQRGDLPVNQACLGCLCEAISGCDLNKKCSGDVCGPFQMTWPYWADGGKPTINKESPDSPTAYANCANDPYCAALAVQGYMSKYQQDCNGDGKIDCDDFAAIHKIGGYGCRGVVLPDPYNSRYQQCKKIVGGATQG</sequence>
<dbReference type="GO" id="GO:0042742">
    <property type="term" value="P:defense response to bacterium"/>
    <property type="evidence" value="ECO:0007669"/>
    <property type="project" value="UniProtKB-KW"/>
</dbReference>
<dbReference type="AlphaFoldDB" id="A0A1W4X8R4"/>
<evidence type="ECO:0000256" key="6">
    <source>
        <dbReference type="ARBA" id="ARBA00023295"/>
    </source>
</evidence>
<evidence type="ECO:0000256" key="1">
    <source>
        <dbReference type="ARBA" id="ARBA00000632"/>
    </source>
</evidence>
<dbReference type="GO" id="GO:0003796">
    <property type="term" value="F:lysozyme activity"/>
    <property type="evidence" value="ECO:0007669"/>
    <property type="project" value="UniProtKB-EC"/>
</dbReference>
<dbReference type="EC" id="3.2.1.17" evidence="2"/>
<keyword evidence="5" id="KW-0378">Hydrolase</keyword>
<dbReference type="RefSeq" id="XP_018332491.1">
    <property type="nucleotide sequence ID" value="XM_018476989.1"/>
</dbReference>
<evidence type="ECO:0000313" key="10">
    <source>
        <dbReference type="RefSeq" id="XP_018332491.1"/>
    </source>
</evidence>
<keyword evidence="8" id="KW-0732">Signal</keyword>
<evidence type="ECO:0000256" key="5">
    <source>
        <dbReference type="ARBA" id="ARBA00022801"/>
    </source>
</evidence>
<evidence type="ECO:0000256" key="3">
    <source>
        <dbReference type="ARBA" id="ARBA00022529"/>
    </source>
</evidence>
<evidence type="ECO:0000256" key="7">
    <source>
        <dbReference type="PIRSR" id="PIRSR608597-3"/>
    </source>
</evidence>
<keyword evidence="4" id="KW-0081">Bacteriolytic enzyme</keyword>
<evidence type="ECO:0000313" key="9">
    <source>
        <dbReference type="Proteomes" id="UP000192223"/>
    </source>
</evidence>
<dbReference type="PANTHER" id="PTHR11195">
    <property type="entry name" value="DESTABILASE-RELATED"/>
    <property type="match status" value="1"/>
</dbReference>
<organism evidence="9 10">
    <name type="scientific">Agrilus planipennis</name>
    <name type="common">Emerald ash borer</name>
    <name type="synonym">Agrilus marcopoli</name>
    <dbReference type="NCBI Taxonomy" id="224129"/>
    <lineage>
        <taxon>Eukaryota</taxon>
        <taxon>Metazoa</taxon>
        <taxon>Ecdysozoa</taxon>
        <taxon>Arthropoda</taxon>
        <taxon>Hexapoda</taxon>
        <taxon>Insecta</taxon>
        <taxon>Pterygota</taxon>
        <taxon>Neoptera</taxon>
        <taxon>Endopterygota</taxon>
        <taxon>Coleoptera</taxon>
        <taxon>Polyphaga</taxon>
        <taxon>Elateriformia</taxon>
        <taxon>Buprestoidea</taxon>
        <taxon>Buprestidae</taxon>
        <taxon>Agrilinae</taxon>
        <taxon>Agrilus</taxon>
    </lineage>
</organism>
<dbReference type="PANTHER" id="PTHR11195:SF22">
    <property type="entry name" value="LYSOZYME"/>
    <property type="match status" value="1"/>
</dbReference>
<feature type="disulfide bond" evidence="7">
    <location>
        <begin position="50"/>
        <end position="55"/>
    </location>
</feature>
<evidence type="ECO:0000256" key="4">
    <source>
        <dbReference type="ARBA" id="ARBA00022638"/>
    </source>
</evidence>
<dbReference type="OrthoDB" id="6337871at2759"/>
<dbReference type="Gene3D" id="1.10.530.10">
    <property type="match status" value="1"/>
</dbReference>